<dbReference type="Proteomes" id="UP001148737">
    <property type="component" value="Unassembled WGS sequence"/>
</dbReference>
<reference evidence="1" key="1">
    <citation type="submission" date="2022-07" db="EMBL/GenBank/DDBJ databases">
        <title>Genome Sequence of Lecanicillium saksenae.</title>
        <authorList>
            <person name="Buettner E."/>
        </authorList>
    </citation>
    <scope>NUCLEOTIDE SEQUENCE</scope>
    <source>
        <strain evidence="1">VT-O1</strain>
    </source>
</reference>
<proteinExistence type="predicted"/>
<name>A0ACC1QES2_9HYPO</name>
<sequence length="127" mass="14529">MALVAHTCGEDCMMMRFQTPDDFILSGYSIAHYPQGITFDVNQMEATLHAAPDNKGWNFDYKFGAQRPSLLQTGRKIAWDLQEAQINPDGSIRQTYMRKQNDERWTESDGRPMSNIDGVIELVWIPS</sequence>
<gene>
    <name evidence="1" type="ORF">NLG97_g10483</name>
</gene>
<organism evidence="1 2">
    <name type="scientific">Lecanicillium saksenae</name>
    <dbReference type="NCBI Taxonomy" id="468837"/>
    <lineage>
        <taxon>Eukaryota</taxon>
        <taxon>Fungi</taxon>
        <taxon>Dikarya</taxon>
        <taxon>Ascomycota</taxon>
        <taxon>Pezizomycotina</taxon>
        <taxon>Sordariomycetes</taxon>
        <taxon>Hypocreomycetidae</taxon>
        <taxon>Hypocreales</taxon>
        <taxon>Cordycipitaceae</taxon>
        <taxon>Lecanicillium</taxon>
    </lineage>
</organism>
<accession>A0ACC1QES2</accession>
<evidence type="ECO:0000313" key="1">
    <source>
        <dbReference type="EMBL" id="KAJ3473155.1"/>
    </source>
</evidence>
<comment type="caution">
    <text evidence="1">The sequence shown here is derived from an EMBL/GenBank/DDBJ whole genome shotgun (WGS) entry which is preliminary data.</text>
</comment>
<dbReference type="EMBL" id="JANAKD010002647">
    <property type="protein sequence ID" value="KAJ3473155.1"/>
    <property type="molecule type" value="Genomic_DNA"/>
</dbReference>
<protein>
    <submittedName>
        <fullName evidence="1">Uncharacterized protein</fullName>
    </submittedName>
</protein>
<keyword evidence="2" id="KW-1185">Reference proteome</keyword>
<evidence type="ECO:0000313" key="2">
    <source>
        <dbReference type="Proteomes" id="UP001148737"/>
    </source>
</evidence>